<dbReference type="Pfam" id="PF15264">
    <property type="entry name" value="TSSC4"/>
    <property type="match status" value="1"/>
</dbReference>
<evidence type="ECO:0000256" key="3">
    <source>
        <dbReference type="ARBA" id="ARBA00010362"/>
    </source>
</evidence>
<evidence type="ECO:0000256" key="6">
    <source>
        <dbReference type="ARBA" id="ARBA00022728"/>
    </source>
</evidence>
<evidence type="ECO:0000256" key="8">
    <source>
        <dbReference type="ARBA" id="ARBA00023242"/>
    </source>
</evidence>
<keyword evidence="4" id="KW-0963">Cytoplasm</keyword>
<keyword evidence="11" id="KW-0732">Signal</keyword>
<dbReference type="PANTHER" id="PTHR13445">
    <property type="entry name" value="TUMOR SUPPRESSING SUBTRANSFERABLE CANDIDATE 4 TSSC4"/>
    <property type="match status" value="1"/>
</dbReference>
<dbReference type="GeneID" id="106473305"/>
<comment type="function">
    <text evidence="10">Protein associated with the U5 snRNP, during its maturation and its post-splicing recycling and which is required for spliceosomal tri-snRNP complex assembly in the nucleus. Has a molecular sequestering activity and transiently hinders SNRNP200 binding sites for constitutive splicing factors that intervene later during the assembly of the spliceosome and splicing. Together with its molecular sequestering activity, may also function as a molecular adapter and placeholder, coordinating the assembly of the U5 snRNP and its association with the U4/U6 di-snRNP.</text>
</comment>
<comment type="subcellular location">
    <subcellularLocation>
        <location evidence="2">Cytoplasm</location>
    </subcellularLocation>
    <subcellularLocation>
        <location evidence="1">Nucleus</location>
    </subcellularLocation>
</comment>
<sequence length="332" mass="37692">MGNVTSRLCVNNERVAVKLLLLLILLLMTNQQGSSQSGEDFKLKGNNEAFCSRLNSVFDGLNPLERQHREWETMQSSKRTNWLKPDPESLEDVEFSHNDKFVRPRGFAPKKRKVDNKTMPGFKRHPEKWTKYSLTDVSSYEMSDESNSQVALSFLKQLKKEKSKGENEKLPVADVNTKIIFQKPGNRPPKSLKKKDTEVNETTCYVISNTTSDTSITVSDTLETCTNSSVSGKLLMPECVVGLPTSTKYKKKLKDVYIQNKDGSCSHHSGHLVSLDHLNDYEEEAEEEELNKESVCVDNTSRSVGKRNYRYGCDGGSKYDKLNLLKMETENE</sequence>
<evidence type="ECO:0000256" key="5">
    <source>
        <dbReference type="ARBA" id="ARBA00022664"/>
    </source>
</evidence>
<evidence type="ECO:0000256" key="4">
    <source>
        <dbReference type="ARBA" id="ARBA00022490"/>
    </source>
</evidence>
<evidence type="ECO:0000256" key="9">
    <source>
        <dbReference type="ARBA" id="ARBA00035304"/>
    </source>
</evidence>
<evidence type="ECO:0000256" key="2">
    <source>
        <dbReference type="ARBA" id="ARBA00004496"/>
    </source>
</evidence>
<evidence type="ECO:0000256" key="10">
    <source>
        <dbReference type="ARBA" id="ARBA00045970"/>
    </source>
</evidence>
<feature type="chain" id="PRO_5047393562" description="U5 small nuclear ribonucleoprotein TSSC4" evidence="11">
    <location>
        <begin position="36"/>
        <end position="332"/>
    </location>
</feature>
<evidence type="ECO:0000256" key="7">
    <source>
        <dbReference type="ARBA" id="ARBA00023187"/>
    </source>
</evidence>
<proteinExistence type="inferred from homology"/>
<evidence type="ECO:0000256" key="11">
    <source>
        <dbReference type="SAM" id="SignalP"/>
    </source>
</evidence>
<keyword evidence="12" id="KW-1185">Reference proteome</keyword>
<evidence type="ECO:0000256" key="1">
    <source>
        <dbReference type="ARBA" id="ARBA00004123"/>
    </source>
</evidence>
<keyword evidence="7" id="KW-0508">mRNA splicing</keyword>
<reference evidence="13" key="1">
    <citation type="submission" date="2025-08" db="UniProtKB">
        <authorList>
            <consortium name="RefSeq"/>
        </authorList>
    </citation>
    <scope>IDENTIFICATION</scope>
    <source>
        <tissue evidence="13">Muscle</tissue>
    </source>
</reference>
<feature type="signal peptide" evidence="11">
    <location>
        <begin position="1"/>
        <end position="35"/>
    </location>
</feature>
<comment type="similarity">
    <text evidence="3">Belongs to the TSSC4 family.</text>
</comment>
<dbReference type="RefSeq" id="XP_013789442.1">
    <property type="nucleotide sequence ID" value="XM_013933988.2"/>
</dbReference>
<protein>
    <recommendedName>
        <fullName evidence="9">U5 small nuclear ribonucleoprotein TSSC4</fullName>
    </recommendedName>
</protein>
<accession>A0ABM1BVF7</accession>
<keyword evidence="8" id="KW-0539">Nucleus</keyword>
<gene>
    <name evidence="13" type="primary">LOC106473305</name>
</gene>
<evidence type="ECO:0000313" key="13">
    <source>
        <dbReference type="RefSeq" id="XP_013789442.1"/>
    </source>
</evidence>
<evidence type="ECO:0000313" key="12">
    <source>
        <dbReference type="Proteomes" id="UP000694941"/>
    </source>
</evidence>
<organism evidence="12 13">
    <name type="scientific">Limulus polyphemus</name>
    <name type="common">Atlantic horseshoe crab</name>
    <dbReference type="NCBI Taxonomy" id="6850"/>
    <lineage>
        <taxon>Eukaryota</taxon>
        <taxon>Metazoa</taxon>
        <taxon>Ecdysozoa</taxon>
        <taxon>Arthropoda</taxon>
        <taxon>Chelicerata</taxon>
        <taxon>Merostomata</taxon>
        <taxon>Xiphosura</taxon>
        <taxon>Limulidae</taxon>
        <taxon>Limulus</taxon>
    </lineage>
</organism>
<dbReference type="PANTHER" id="PTHR13445:SF3">
    <property type="entry name" value="U5 SMALL NUCLEAR RIBONUCLEOPROTEIN TSSC4"/>
    <property type="match status" value="1"/>
</dbReference>
<keyword evidence="6" id="KW-0747">Spliceosome</keyword>
<dbReference type="Proteomes" id="UP000694941">
    <property type="component" value="Unplaced"/>
</dbReference>
<dbReference type="InterPro" id="IPR029338">
    <property type="entry name" value="TSSC4"/>
</dbReference>
<keyword evidence="5" id="KW-0507">mRNA processing</keyword>
<name>A0ABM1BVF7_LIMPO</name>